<feature type="non-terminal residue" evidence="9">
    <location>
        <position position="1"/>
    </location>
</feature>
<dbReference type="GO" id="GO:0016052">
    <property type="term" value="P:carbohydrate catabolic process"/>
    <property type="evidence" value="ECO:0007669"/>
    <property type="project" value="InterPro"/>
</dbReference>
<dbReference type="PANTHER" id="PTHR12145">
    <property type="entry name" value="MANNAN ENDO-1,6-ALPHA-MANNOSIDASE DCW1"/>
    <property type="match status" value="1"/>
</dbReference>
<proteinExistence type="inferred from homology"/>
<evidence type="ECO:0000256" key="8">
    <source>
        <dbReference type="SAM" id="SignalP"/>
    </source>
</evidence>
<evidence type="ECO:0000313" key="9">
    <source>
        <dbReference type="EMBL" id="KAJ3087504.1"/>
    </source>
</evidence>
<evidence type="ECO:0000256" key="1">
    <source>
        <dbReference type="ARBA" id="ARBA00001452"/>
    </source>
</evidence>
<gene>
    <name evidence="9" type="primary">DCW1_4</name>
    <name evidence="9" type="ORF">HK100_008340</name>
</gene>
<sequence length="440" mass="47881">MKIAVSALVVTAAAVFGAQSIDLTSKSAVMAAGKAAMGPLKMFFAAYNADDGAWIEQFDDGHYLIQWHESGIYWDLFYNYMKWSGDTSYLDFVDSNMQLSAGGNDDFLNGQSAITELSGRWNDDIGWWALATMTAAETFGQSAIVAPHNIQAGFNPTYLSLTNVTLYEMFLDWDTACGGGIYWSRDRNSTASNDAFYKSTITNAEAMDALARMYKITHIADYKTRFDQVYAWLKSSGIITSTYVIYDGVYTTSCSSPSTEVYSYHNAELISAHSIMYEATNDATYLTEATNIFNGFVAQFVNSTDNTYSIEPDCPPSSCPKSPSGYNFPGYRALSTLFNATSDSTVRSQISTILTASAAANFQLCDSNWYCIRNLPAGTEFALENGTNIRDQFETVAILNALTVIVGVDQNGATVTTTGTKTSGASRFIGGLFGIVVSLG</sequence>
<dbReference type="EMBL" id="JADGJH010004045">
    <property type="protein sequence ID" value="KAJ3087504.1"/>
    <property type="molecule type" value="Genomic_DNA"/>
</dbReference>
<name>A0AAD5XAM1_9FUNG</name>
<comment type="similarity">
    <text evidence="2">Belongs to the glycosyl hydrolase 76 family.</text>
</comment>
<dbReference type="GO" id="GO:0008496">
    <property type="term" value="F:mannan endo-1,6-alpha-mannosidase activity"/>
    <property type="evidence" value="ECO:0007669"/>
    <property type="project" value="UniProtKB-EC"/>
</dbReference>
<reference evidence="9" key="1">
    <citation type="submission" date="2020-05" db="EMBL/GenBank/DDBJ databases">
        <title>Phylogenomic resolution of chytrid fungi.</title>
        <authorList>
            <person name="Stajich J.E."/>
            <person name="Amses K."/>
            <person name="Simmons R."/>
            <person name="Seto K."/>
            <person name="Myers J."/>
            <person name="Bonds A."/>
            <person name="Quandt C.A."/>
            <person name="Barry K."/>
            <person name="Liu P."/>
            <person name="Grigoriev I."/>
            <person name="Longcore J.E."/>
            <person name="James T.Y."/>
        </authorList>
    </citation>
    <scope>NUCLEOTIDE SEQUENCE</scope>
    <source>
        <strain evidence="9">JEL0513</strain>
    </source>
</reference>
<feature type="chain" id="PRO_5041945475" description="mannan endo-1,6-alpha-mannosidase" evidence="8">
    <location>
        <begin position="21"/>
        <end position="440"/>
    </location>
</feature>
<dbReference type="PIRSF" id="PIRSF016302">
    <property type="entry name" value="Man_a_manosd"/>
    <property type="match status" value="1"/>
</dbReference>
<accession>A0AAD5XAM1</accession>
<keyword evidence="4 8" id="KW-0732">Signal</keyword>
<evidence type="ECO:0000256" key="4">
    <source>
        <dbReference type="ARBA" id="ARBA00022729"/>
    </source>
</evidence>
<keyword evidence="7" id="KW-0326">Glycosidase</keyword>
<evidence type="ECO:0000256" key="7">
    <source>
        <dbReference type="ARBA" id="ARBA00023295"/>
    </source>
</evidence>
<comment type="caution">
    <text evidence="9">The sequence shown here is derived from an EMBL/GenBank/DDBJ whole genome shotgun (WGS) entry which is preliminary data.</text>
</comment>
<keyword evidence="6" id="KW-0325">Glycoprotein</keyword>
<protein>
    <recommendedName>
        <fullName evidence="3">mannan endo-1,6-alpha-mannosidase</fullName>
        <ecNumber evidence="3">3.2.1.101</ecNumber>
    </recommendedName>
</protein>
<dbReference type="EC" id="3.2.1.101" evidence="3"/>
<feature type="signal peptide" evidence="8">
    <location>
        <begin position="1"/>
        <end position="20"/>
    </location>
</feature>
<evidence type="ECO:0000256" key="3">
    <source>
        <dbReference type="ARBA" id="ARBA00012350"/>
    </source>
</evidence>
<evidence type="ECO:0000313" key="10">
    <source>
        <dbReference type="Proteomes" id="UP001211907"/>
    </source>
</evidence>
<keyword evidence="5 9" id="KW-0378">Hydrolase</keyword>
<dbReference type="InterPro" id="IPR005198">
    <property type="entry name" value="Glyco_hydro_76"/>
</dbReference>
<dbReference type="SUPFAM" id="SSF48208">
    <property type="entry name" value="Six-hairpin glycosidases"/>
    <property type="match status" value="1"/>
</dbReference>
<dbReference type="Gene3D" id="1.50.10.20">
    <property type="match status" value="1"/>
</dbReference>
<evidence type="ECO:0000256" key="5">
    <source>
        <dbReference type="ARBA" id="ARBA00022801"/>
    </source>
</evidence>
<dbReference type="PANTHER" id="PTHR12145:SF36">
    <property type="entry name" value="MANNAN ENDO-1,6-ALPHA-MANNOSIDASE DCW1"/>
    <property type="match status" value="1"/>
</dbReference>
<dbReference type="Proteomes" id="UP001211907">
    <property type="component" value="Unassembled WGS sequence"/>
</dbReference>
<comment type="catalytic activity">
    <reaction evidence="1">
        <text>Random hydrolysis of (1-&gt;6)-alpha-D-mannosidic linkages in unbranched (1-&gt;6)-mannans.</text>
        <dbReference type="EC" id="3.2.1.101"/>
    </reaction>
</comment>
<dbReference type="InterPro" id="IPR014480">
    <property type="entry name" value="Mannan-1_6-alpha_mannosidase"/>
</dbReference>
<dbReference type="Pfam" id="PF03663">
    <property type="entry name" value="Glyco_hydro_76"/>
    <property type="match status" value="1"/>
</dbReference>
<evidence type="ECO:0000256" key="6">
    <source>
        <dbReference type="ARBA" id="ARBA00023180"/>
    </source>
</evidence>
<dbReference type="GO" id="GO:0009272">
    <property type="term" value="P:fungal-type cell wall biogenesis"/>
    <property type="evidence" value="ECO:0007669"/>
    <property type="project" value="TreeGrafter"/>
</dbReference>
<keyword evidence="10" id="KW-1185">Reference proteome</keyword>
<evidence type="ECO:0000256" key="2">
    <source>
        <dbReference type="ARBA" id="ARBA00009699"/>
    </source>
</evidence>
<organism evidence="9 10">
    <name type="scientific">Physocladia obscura</name>
    <dbReference type="NCBI Taxonomy" id="109957"/>
    <lineage>
        <taxon>Eukaryota</taxon>
        <taxon>Fungi</taxon>
        <taxon>Fungi incertae sedis</taxon>
        <taxon>Chytridiomycota</taxon>
        <taxon>Chytridiomycota incertae sedis</taxon>
        <taxon>Chytridiomycetes</taxon>
        <taxon>Chytridiales</taxon>
        <taxon>Chytriomycetaceae</taxon>
        <taxon>Physocladia</taxon>
    </lineage>
</organism>
<dbReference type="AlphaFoldDB" id="A0AAD5XAM1"/>
<dbReference type="InterPro" id="IPR008928">
    <property type="entry name" value="6-hairpin_glycosidase_sf"/>
</dbReference>